<organism evidence="1">
    <name type="scientific">Salmonella enterica</name>
    <name type="common">Salmonella choleraesuis</name>
    <dbReference type="NCBI Taxonomy" id="28901"/>
    <lineage>
        <taxon>Bacteria</taxon>
        <taxon>Pseudomonadati</taxon>
        <taxon>Pseudomonadota</taxon>
        <taxon>Gammaproteobacteria</taxon>
        <taxon>Enterobacterales</taxon>
        <taxon>Enterobacteriaceae</taxon>
        <taxon>Salmonella</taxon>
    </lineage>
</organism>
<dbReference type="AlphaFoldDB" id="A0A762B3A8"/>
<proteinExistence type="predicted"/>
<accession>A0A762B3A8</accession>
<comment type="caution">
    <text evidence="1">The sequence shown here is derived from an EMBL/GenBank/DDBJ whole genome shotgun (WGS) entry which is preliminary data.</text>
</comment>
<dbReference type="EMBL" id="DAAYBN010000007">
    <property type="protein sequence ID" value="HAG3484980.1"/>
    <property type="molecule type" value="Genomic_DNA"/>
</dbReference>
<name>A0A762B3A8_SALER</name>
<reference evidence="1" key="2">
    <citation type="submission" date="2020-02" db="EMBL/GenBank/DDBJ databases">
        <authorList>
            <consortium name="NCBI Pathogen Detection Project"/>
        </authorList>
    </citation>
    <scope>NUCLEOTIDE SEQUENCE</scope>
    <source>
        <strain evidence="1">MA.AU167</strain>
    </source>
</reference>
<dbReference type="RefSeq" id="WP_161976012.1">
    <property type="nucleotide sequence ID" value="NZ_BCOY01000078.1"/>
</dbReference>
<sequence>MSLTNAQIRSIKPSDNPFKLIDSHGRYLLVNPGLWVRRSKSVKCGAMFSPSGAFPDVDAIIGDRSPAMVMVMKLAAQ</sequence>
<protein>
    <submittedName>
        <fullName evidence="1">DUF4102 domain-containing protein</fullName>
    </submittedName>
</protein>
<gene>
    <name evidence="1" type="ORF">G8116_002417</name>
</gene>
<evidence type="ECO:0000313" key="1">
    <source>
        <dbReference type="EMBL" id="HAG3484980.1"/>
    </source>
</evidence>
<reference evidence="1" key="1">
    <citation type="journal article" date="2018" name="Genome Biol.">
        <title>SKESA: strategic k-mer extension for scrupulous assemblies.</title>
        <authorList>
            <person name="Souvorov A."/>
            <person name="Agarwala R."/>
            <person name="Lipman D.J."/>
        </authorList>
    </citation>
    <scope>NUCLEOTIDE SEQUENCE</scope>
    <source>
        <strain evidence="1">MA.AU167</strain>
    </source>
</reference>